<name>A0ABU6W078_9FABA</name>
<comment type="caution">
    <text evidence="1">The sequence shown here is derived from an EMBL/GenBank/DDBJ whole genome shotgun (WGS) entry which is preliminary data.</text>
</comment>
<proteinExistence type="predicted"/>
<reference evidence="1 2" key="1">
    <citation type="journal article" date="2023" name="Plants (Basel)">
        <title>Bridging the Gap: Combining Genomics and Transcriptomics Approaches to Understand Stylosanthes scabra, an Orphan Legume from the Brazilian Caatinga.</title>
        <authorList>
            <person name="Ferreira-Neto J.R.C."/>
            <person name="da Silva M.D."/>
            <person name="Binneck E."/>
            <person name="de Melo N.F."/>
            <person name="da Silva R.H."/>
            <person name="de Melo A.L.T.M."/>
            <person name="Pandolfi V."/>
            <person name="Bustamante F.O."/>
            <person name="Brasileiro-Vidal A.C."/>
            <person name="Benko-Iseppon A.M."/>
        </authorList>
    </citation>
    <scope>NUCLEOTIDE SEQUENCE [LARGE SCALE GENOMIC DNA]</scope>
    <source>
        <tissue evidence="1">Leaves</tissue>
    </source>
</reference>
<organism evidence="1 2">
    <name type="scientific">Stylosanthes scabra</name>
    <dbReference type="NCBI Taxonomy" id="79078"/>
    <lineage>
        <taxon>Eukaryota</taxon>
        <taxon>Viridiplantae</taxon>
        <taxon>Streptophyta</taxon>
        <taxon>Embryophyta</taxon>
        <taxon>Tracheophyta</taxon>
        <taxon>Spermatophyta</taxon>
        <taxon>Magnoliopsida</taxon>
        <taxon>eudicotyledons</taxon>
        <taxon>Gunneridae</taxon>
        <taxon>Pentapetalae</taxon>
        <taxon>rosids</taxon>
        <taxon>fabids</taxon>
        <taxon>Fabales</taxon>
        <taxon>Fabaceae</taxon>
        <taxon>Papilionoideae</taxon>
        <taxon>50 kb inversion clade</taxon>
        <taxon>dalbergioids sensu lato</taxon>
        <taxon>Dalbergieae</taxon>
        <taxon>Pterocarpus clade</taxon>
        <taxon>Stylosanthes</taxon>
    </lineage>
</organism>
<keyword evidence="2" id="KW-1185">Reference proteome</keyword>
<gene>
    <name evidence="1" type="ORF">PIB30_113797</name>
</gene>
<sequence length="77" mass="8545">MILIQILTIPVGGIILISVGEETKDNKSNSTIKLPKIFKANKDNTTIKPLKLFKGSNHSLHLSHLKISRVTLKKLSQ</sequence>
<feature type="non-terminal residue" evidence="1">
    <location>
        <position position="77"/>
    </location>
</feature>
<dbReference type="EMBL" id="JASCZI010160671">
    <property type="protein sequence ID" value="MED6179072.1"/>
    <property type="molecule type" value="Genomic_DNA"/>
</dbReference>
<accession>A0ABU6W078</accession>
<evidence type="ECO:0000313" key="1">
    <source>
        <dbReference type="EMBL" id="MED6179072.1"/>
    </source>
</evidence>
<evidence type="ECO:0000313" key="2">
    <source>
        <dbReference type="Proteomes" id="UP001341840"/>
    </source>
</evidence>
<protein>
    <submittedName>
        <fullName evidence="1">Uncharacterized protein</fullName>
    </submittedName>
</protein>
<dbReference type="Proteomes" id="UP001341840">
    <property type="component" value="Unassembled WGS sequence"/>
</dbReference>